<keyword evidence="1 3" id="KW-0996">Nickel insertion</keyword>
<evidence type="ECO:0000256" key="2">
    <source>
        <dbReference type="ARBA" id="ARBA00023186"/>
    </source>
</evidence>
<dbReference type="Proteomes" id="UP000006180">
    <property type="component" value="Chromosome"/>
</dbReference>
<dbReference type="STRING" id="1185652.USDA257_c49260"/>
<dbReference type="GO" id="GO:0016151">
    <property type="term" value="F:nickel cation binding"/>
    <property type="evidence" value="ECO:0007669"/>
    <property type="project" value="UniProtKB-UniRule"/>
</dbReference>
<dbReference type="EMBL" id="CP003563">
    <property type="protein sequence ID" value="AFL53460.1"/>
    <property type="molecule type" value="Genomic_DNA"/>
</dbReference>
<keyword evidence="2 3" id="KW-0143">Chaperone</keyword>
<name>I3XC54_SINF2</name>
<dbReference type="GO" id="GO:0005737">
    <property type="term" value="C:cytoplasm"/>
    <property type="evidence" value="ECO:0007669"/>
    <property type="project" value="UniProtKB-SubCell"/>
</dbReference>
<organism evidence="4 5">
    <name type="scientific">Sinorhizobium fredii (strain USDA 257)</name>
    <dbReference type="NCBI Taxonomy" id="1185652"/>
    <lineage>
        <taxon>Bacteria</taxon>
        <taxon>Pseudomonadati</taxon>
        <taxon>Pseudomonadota</taxon>
        <taxon>Alphaproteobacteria</taxon>
        <taxon>Hyphomicrobiales</taxon>
        <taxon>Rhizobiaceae</taxon>
        <taxon>Sinorhizobium/Ensifer group</taxon>
        <taxon>Sinorhizobium</taxon>
    </lineage>
</organism>
<dbReference type="PANTHER" id="PTHR33620:SF1">
    <property type="entry name" value="UREASE ACCESSORY PROTEIN F"/>
    <property type="match status" value="1"/>
</dbReference>
<comment type="subunit">
    <text evidence="3">UreD, UreF and UreG form a complex that acts as a GTP-hydrolysis-dependent molecular chaperone, activating the urease apoprotein by helping to assemble the nickel containing metallocenter of UreC. The UreE protein probably delivers the nickel.</text>
</comment>
<dbReference type="HAMAP" id="MF_01385">
    <property type="entry name" value="UreF"/>
    <property type="match status" value="1"/>
</dbReference>
<dbReference type="PANTHER" id="PTHR33620">
    <property type="entry name" value="UREASE ACCESSORY PROTEIN F"/>
    <property type="match status" value="1"/>
</dbReference>
<gene>
    <name evidence="3 4" type="primary">ureF</name>
    <name evidence="4" type="ORF">USDA257_c49260</name>
</gene>
<proteinExistence type="inferred from homology"/>
<comment type="subcellular location">
    <subcellularLocation>
        <location evidence="3">Cytoplasm</location>
    </subcellularLocation>
</comment>
<dbReference type="PATRIC" id="fig|1185652.3.peg.5107"/>
<dbReference type="Pfam" id="PF01730">
    <property type="entry name" value="UreF"/>
    <property type="match status" value="1"/>
</dbReference>
<keyword evidence="3" id="KW-0963">Cytoplasm</keyword>
<dbReference type="InterPro" id="IPR002639">
    <property type="entry name" value="UreF"/>
</dbReference>
<dbReference type="eggNOG" id="COG0830">
    <property type="taxonomic scope" value="Bacteria"/>
</dbReference>
<accession>I3XC54</accession>
<evidence type="ECO:0000313" key="4">
    <source>
        <dbReference type="EMBL" id="AFL53460.1"/>
    </source>
</evidence>
<dbReference type="AlphaFoldDB" id="I3XC54"/>
<evidence type="ECO:0000256" key="3">
    <source>
        <dbReference type="HAMAP-Rule" id="MF_01385"/>
    </source>
</evidence>
<dbReference type="KEGG" id="sfd:USDA257_c49260"/>
<evidence type="ECO:0000313" key="5">
    <source>
        <dbReference type="Proteomes" id="UP000006180"/>
    </source>
</evidence>
<reference evidence="4 5" key="1">
    <citation type="journal article" date="2012" name="J. Bacteriol.">
        <title>Complete genome sequence of the broad-host-range strain Sinorhizobium fredii USDA257.</title>
        <authorList>
            <person name="Schuldes J."/>
            <person name="Rodriguez Orbegoso M."/>
            <person name="Schmeisser C."/>
            <person name="Krishnan H.B."/>
            <person name="Daniel R."/>
            <person name="Streit W.R."/>
        </authorList>
    </citation>
    <scope>NUCLEOTIDE SEQUENCE [LARGE SCALE GENOMIC DNA]</scope>
    <source>
        <strain evidence="4 5">USDA 257</strain>
    </source>
</reference>
<sequence length="250" mass="25958">MSNHSTPSAAPITAPAAITMGMIATTTMAEEAAMQAQLRLVTWLSPAFPVGAFSYSGGLEQAVHDGLVANAGDLRLWLETLLNHGTVWNDALLLAESYCSHADPARLQAVGELAEALAGSRERHMETMLLGEAFLAAASHWPHPVLEMLGSRAAYPVAVGAVAGAHRTGLEPTLAAYLNATTSSAVSVAIRCGVTGQRDGVGLLAGLEAEIAAVACRAARGSLDDLGSATIIADIASLRHETLHSRLFRS</sequence>
<comment type="similarity">
    <text evidence="3">Belongs to the UreF family.</text>
</comment>
<comment type="function">
    <text evidence="3">Required for maturation of urease via the functional incorporation of the urease nickel metallocenter.</text>
</comment>
<dbReference type="InterPro" id="IPR038277">
    <property type="entry name" value="UreF_sf"/>
</dbReference>
<dbReference type="Gene3D" id="1.10.4190.10">
    <property type="entry name" value="Urease accessory protein UreF"/>
    <property type="match status" value="1"/>
</dbReference>
<dbReference type="HOGENOM" id="CLU_049215_2_0_5"/>
<evidence type="ECO:0000256" key="1">
    <source>
        <dbReference type="ARBA" id="ARBA00022988"/>
    </source>
</evidence>
<dbReference type="PIRSF" id="PIRSF009467">
    <property type="entry name" value="Ureas_acces_UreF"/>
    <property type="match status" value="1"/>
</dbReference>
<protein>
    <recommendedName>
        <fullName evidence="3">Urease accessory protein UreF</fullName>
    </recommendedName>
</protein>